<dbReference type="Gene3D" id="3.40.50.720">
    <property type="entry name" value="NAD(P)-binding Rossmann-like Domain"/>
    <property type="match status" value="1"/>
</dbReference>
<dbReference type="SMART" id="SM00881">
    <property type="entry name" value="CoA_binding"/>
    <property type="match status" value="1"/>
</dbReference>
<protein>
    <recommendedName>
        <fullName evidence="1">CoA-binding domain-containing protein</fullName>
    </recommendedName>
</protein>
<keyword evidence="3" id="KW-1185">Reference proteome</keyword>
<organism evidence="2 3">
    <name type="scientific">Mortierella isabellina</name>
    <name type="common">Filamentous fungus</name>
    <name type="synonym">Umbelopsis isabellina</name>
    <dbReference type="NCBI Taxonomy" id="91625"/>
    <lineage>
        <taxon>Eukaryota</taxon>
        <taxon>Fungi</taxon>
        <taxon>Fungi incertae sedis</taxon>
        <taxon>Mucoromycota</taxon>
        <taxon>Mucoromycotina</taxon>
        <taxon>Umbelopsidomycetes</taxon>
        <taxon>Umbelopsidales</taxon>
        <taxon>Umbelopsidaceae</taxon>
        <taxon>Umbelopsis</taxon>
    </lineage>
</organism>
<evidence type="ECO:0000313" key="3">
    <source>
        <dbReference type="Proteomes" id="UP000654370"/>
    </source>
</evidence>
<accession>A0A8H7PP88</accession>
<dbReference type="OrthoDB" id="5138418at2759"/>
<feature type="domain" description="CoA-binding" evidence="1">
    <location>
        <begin position="9"/>
        <end position="102"/>
    </location>
</feature>
<dbReference type="EMBL" id="JAEPQZ010000008">
    <property type="protein sequence ID" value="KAG2177732.1"/>
    <property type="molecule type" value="Genomic_DNA"/>
</dbReference>
<dbReference type="Proteomes" id="UP000654370">
    <property type="component" value="Unassembled WGS sequence"/>
</dbReference>
<proteinExistence type="predicted"/>
<dbReference type="PANTHER" id="PTHR33303:SF2">
    <property type="entry name" value="COA-BINDING DOMAIN-CONTAINING PROTEIN"/>
    <property type="match status" value="1"/>
</dbReference>
<dbReference type="PANTHER" id="PTHR33303">
    <property type="entry name" value="CYTOPLASMIC PROTEIN-RELATED"/>
    <property type="match status" value="1"/>
</dbReference>
<comment type="caution">
    <text evidence="2">The sequence shown here is derived from an EMBL/GenBank/DDBJ whole genome shotgun (WGS) entry which is preliminary data.</text>
</comment>
<name>A0A8H7PP88_MORIS</name>
<dbReference type="SUPFAM" id="SSF51735">
    <property type="entry name" value="NAD(P)-binding Rossmann-fold domains"/>
    <property type="match status" value="1"/>
</dbReference>
<dbReference type="InterPro" id="IPR003781">
    <property type="entry name" value="CoA-bd"/>
</dbReference>
<evidence type="ECO:0000259" key="1">
    <source>
        <dbReference type="SMART" id="SM00881"/>
    </source>
</evidence>
<evidence type="ECO:0000313" key="2">
    <source>
        <dbReference type="EMBL" id="KAG2177732.1"/>
    </source>
</evidence>
<dbReference type="AlphaFoldDB" id="A0A8H7PP88"/>
<sequence length="139" mass="15115">MNTIAREFLLENKHFAVAGASTNRSKVGNQVLRWYQNNNLQVTPINPREPNVEGLTSITSVSELPDPKNTGLSVITPPTITLKTLQDAHAAGIKYVWLQPGTDNQEVLDYAKNAGFKFVSGGPCILQIGTGLLQQGSRL</sequence>
<dbReference type="InterPro" id="IPR036291">
    <property type="entry name" value="NAD(P)-bd_dom_sf"/>
</dbReference>
<reference evidence="2" key="1">
    <citation type="submission" date="2020-12" db="EMBL/GenBank/DDBJ databases">
        <title>Metabolic potential, ecology and presence of endohyphal bacteria is reflected in genomic diversity of Mucoromycotina.</title>
        <authorList>
            <person name="Muszewska A."/>
            <person name="Okrasinska A."/>
            <person name="Steczkiewicz K."/>
            <person name="Drgas O."/>
            <person name="Orlowska M."/>
            <person name="Perlinska-Lenart U."/>
            <person name="Aleksandrzak-Piekarczyk T."/>
            <person name="Szatraj K."/>
            <person name="Zielenkiewicz U."/>
            <person name="Pilsyk S."/>
            <person name="Malc E."/>
            <person name="Mieczkowski P."/>
            <person name="Kruszewska J.S."/>
            <person name="Biernat P."/>
            <person name="Pawlowska J."/>
        </authorList>
    </citation>
    <scope>NUCLEOTIDE SEQUENCE</scope>
    <source>
        <strain evidence="2">WA0000067209</strain>
    </source>
</reference>
<gene>
    <name evidence="2" type="ORF">INT43_002979</name>
</gene>
<dbReference type="Pfam" id="PF13380">
    <property type="entry name" value="CoA_binding_2"/>
    <property type="match status" value="1"/>
</dbReference>